<accession>A0AAE9KHS8</accession>
<name>A0AAE9KHS8_9NEIS</name>
<dbReference type="KEGG" id="usu:LVJ78_04875"/>
<dbReference type="NCBIfam" id="NF047650">
    <property type="entry name" value="lipo_NMCC_0638"/>
    <property type="match status" value="1"/>
</dbReference>
<evidence type="ECO:0000313" key="5">
    <source>
        <dbReference type="Proteomes" id="UP000829756"/>
    </source>
</evidence>
<evidence type="ECO:0000256" key="1">
    <source>
        <dbReference type="SAM" id="Coils"/>
    </source>
</evidence>
<reference evidence="3" key="2">
    <citation type="submission" date="2021-12" db="EMBL/GenBank/DDBJ databases">
        <authorList>
            <person name="Veyrier F.J."/>
        </authorList>
    </citation>
    <scope>NUCLEOTIDE SEQUENCE</scope>
    <source>
        <strain evidence="3">1258/02</strain>
    </source>
</reference>
<proteinExistence type="predicted"/>
<dbReference type="EMBL" id="CP091507">
    <property type="protein sequence ID" value="UOO80340.1"/>
    <property type="molecule type" value="Genomic_DNA"/>
</dbReference>
<sequence length="221" mass="24047">MGGLLKGKPVRPSETQACLQARRVVVNKFMLAAFLLPFTLSACGKIRADTNDAAKVHARQAAMLFFNACVATGADEAKLAALAAKEKMLELNSEQKQPFHFEPEAKRVWGVHSEAGGRFFLVSGKSYCSVKAKQADAEEIEAEMAEMAAKVAENLNLAHRIMSEEQLAPTIRQVVHTIAEQDGQKGILFSVYTHTDAKAGAQAALNFHYFNEAGTQGRLKP</sequence>
<keyword evidence="1" id="KW-0175">Coiled coil</keyword>
<keyword evidence="4" id="KW-1185">Reference proteome</keyword>
<feature type="coiled-coil region" evidence="1">
    <location>
        <begin position="130"/>
        <end position="157"/>
    </location>
</feature>
<dbReference type="EMBL" id="SLXE01000017">
    <property type="protein sequence ID" value="TCP04890.1"/>
    <property type="molecule type" value="Genomic_DNA"/>
</dbReference>
<organism evidence="3 5">
    <name type="scientific">Uruburuella suis</name>
    <dbReference type="NCBI Taxonomy" id="252130"/>
    <lineage>
        <taxon>Bacteria</taxon>
        <taxon>Pseudomonadati</taxon>
        <taxon>Pseudomonadota</taxon>
        <taxon>Betaproteobacteria</taxon>
        <taxon>Neisseriales</taxon>
        <taxon>Neisseriaceae</taxon>
        <taxon>Uruburuella</taxon>
    </lineage>
</organism>
<evidence type="ECO:0000313" key="3">
    <source>
        <dbReference type="EMBL" id="UOO80340.1"/>
    </source>
</evidence>
<evidence type="ECO:0000313" key="4">
    <source>
        <dbReference type="Proteomes" id="UP000294721"/>
    </source>
</evidence>
<dbReference type="Proteomes" id="UP000294721">
    <property type="component" value="Unassembled WGS sequence"/>
</dbReference>
<dbReference type="Proteomes" id="UP000829756">
    <property type="component" value="Chromosome"/>
</dbReference>
<gene>
    <name evidence="2" type="ORF">EV680_11730</name>
    <name evidence="3" type="ORF">LVJ78_04875</name>
</gene>
<protein>
    <submittedName>
        <fullName evidence="3">Uncharacterized protein</fullName>
    </submittedName>
</protein>
<dbReference type="RefSeq" id="WP_132954091.1">
    <property type="nucleotide sequence ID" value="NZ_CP091507.1"/>
</dbReference>
<reference evidence="3" key="3">
    <citation type="journal article" date="2022" name="Res Sq">
        <title>Evolution of multicellular longitudinally dividing oral cavity symbionts (Neisseriaceae).</title>
        <authorList>
            <person name="Nyongesa S."/>
            <person name="Weber P."/>
            <person name="Bernet E."/>
            <person name="Pullido F."/>
            <person name="Nieckarz M."/>
            <person name="Delaby M."/>
            <person name="Nieves C."/>
            <person name="Viehboeck T."/>
            <person name="Krause N."/>
            <person name="Rivera-Millot A."/>
            <person name="Nakamura A."/>
            <person name="Vischer N."/>
            <person name="VanNieuwenhze M."/>
            <person name="Brun Y."/>
            <person name="Cava F."/>
            <person name="Bulgheresi S."/>
            <person name="Veyrier F."/>
        </authorList>
    </citation>
    <scope>NUCLEOTIDE SEQUENCE</scope>
    <source>
        <strain evidence="3">1258/02</strain>
    </source>
</reference>
<reference evidence="2 4" key="1">
    <citation type="submission" date="2019-03" db="EMBL/GenBank/DDBJ databases">
        <title>Genomic Encyclopedia of Type Strains, Phase IV (KMG-IV): sequencing the most valuable type-strain genomes for metagenomic binning, comparative biology and taxonomic classification.</title>
        <authorList>
            <person name="Goeker M."/>
        </authorList>
    </citation>
    <scope>NUCLEOTIDE SEQUENCE [LARGE SCALE GENOMIC DNA]</scope>
    <source>
        <strain evidence="2 4">DSM 17474</strain>
    </source>
</reference>
<dbReference type="AlphaFoldDB" id="A0AAE9KHS8"/>
<evidence type="ECO:0000313" key="2">
    <source>
        <dbReference type="EMBL" id="TCP04890.1"/>
    </source>
</evidence>